<dbReference type="GeneID" id="81376319"/>
<organism evidence="1 2">
    <name type="scientific">Penicillium cosmopolitanum</name>
    <dbReference type="NCBI Taxonomy" id="1131564"/>
    <lineage>
        <taxon>Eukaryota</taxon>
        <taxon>Fungi</taxon>
        <taxon>Dikarya</taxon>
        <taxon>Ascomycota</taxon>
        <taxon>Pezizomycotina</taxon>
        <taxon>Eurotiomycetes</taxon>
        <taxon>Eurotiomycetidae</taxon>
        <taxon>Eurotiales</taxon>
        <taxon>Aspergillaceae</taxon>
        <taxon>Penicillium</taxon>
    </lineage>
</organism>
<keyword evidence="2" id="KW-1185">Reference proteome</keyword>
<evidence type="ECO:0000313" key="1">
    <source>
        <dbReference type="EMBL" id="KAJ5379583.1"/>
    </source>
</evidence>
<reference evidence="1" key="1">
    <citation type="submission" date="2022-12" db="EMBL/GenBank/DDBJ databases">
        <authorList>
            <person name="Petersen C."/>
        </authorList>
    </citation>
    <scope>NUCLEOTIDE SEQUENCE</scope>
    <source>
        <strain evidence="1">IBT 29677</strain>
    </source>
</reference>
<evidence type="ECO:0000313" key="2">
    <source>
        <dbReference type="Proteomes" id="UP001147747"/>
    </source>
</evidence>
<dbReference type="EMBL" id="JAPZBU010000011">
    <property type="protein sequence ID" value="KAJ5379583.1"/>
    <property type="molecule type" value="Genomic_DNA"/>
</dbReference>
<proteinExistence type="predicted"/>
<name>A0A9W9VEW9_9EURO</name>
<protein>
    <submittedName>
        <fullName evidence="1">Uncharacterized protein</fullName>
    </submittedName>
</protein>
<dbReference type="AlphaFoldDB" id="A0A9W9VEW9"/>
<comment type="caution">
    <text evidence="1">The sequence shown here is derived from an EMBL/GenBank/DDBJ whole genome shotgun (WGS) entry which is preliminary data.</text>
</comment>
<accession>A0A9W9VEW9</accession>
<dbReference type="RefSeq" id="XP_056483369.1">
    <property type="nucleotide sequence ID" value="XM_056637339.1"/>
</dbReference>
<gene>
    <name evidence="1" type="ORF">N7509_012702</name>
</gene>
<reference evidence="1" key="2">
    <citation type="journal article" date="2023" name="IMA Fungus">
        <title>Comparative genomic study of the Penicillium genus elucidates a diverse pangenome and 15 lateral gene transfer events.</title>
        <authorList>
            <person name="Petersen C."/>
            <person name="Sorensen T."/>
            <person name="Nielsen M.R."/>
            <person name="Sondergaard T.E."/>
            <person name="Sorensen J.L."/>
            <person name="Fitzpatrick D.A."/>
            <person name="Frisvad J.C."/>
            <person name="Nielsen K.L."/>
        </authorList>
    </citation>
    <scope>NUCLEOTIDE SEQUENCE</scope>
    <source>
        <strain evidence="1">IBT 29677</strain>
    </source>
</reference>
<dbReference type="Proteomes" id="UP001147747">
    <property type="component" value="Unassembled WGS sequence"/>
</dbReference>
<sequence length="63" mass="7084">MQKASPAERDPSLNLEYTIASVLLGRLAALVEYEIVNWLWRAWGSLEYGSVSSDWHLGTSCKN</sequence>